<accession>A0A0A9B1D8</accession>
<name>A0A0A9B1D8_ARUDO</name>
<reference evidence="2" key="2">
    <citation type="journal article" date="2015" name="Data Brief">
        <title>Shoot transcriptome of the giant reed, Arundo donax.</title>
        <authorList>
            <person name="Barrero R.A."/>
            <person name="Guerrero F.D."/>
            <person name="Moolhuijzen P."/>
            <person name="Goolsby J.A."/>
            <person name="Tidwell J."/>
            <person name="Bellgard S.E."/>
            <person name="Bellgard M.I."/>
        </authorList>
    </citation>
    <scope>NUCLEOTIDE SEQUENCE</scope>
    <source>
        <tissue evidence="2">Shoot tissue taken approximately 20 cm above the soil surface</tissue>
    </source>
</reference>
<feature type="transmembrane region" description="Helical" evidence="1">
    <location>
        <begin position="20"/>
        <end position="39"/>
    </location>
</feature>
<dbReference type="AlphaFoldDB" id="A0A0A9B1D8"/>
<keyword evidence="1" id="KW-0472">Membrane</keyword>
<evidence type="ECO:0000313" key="2">
    <source>
        <dbReference type="EMBL" id="JAD54995.1"/>
    </source>
</evidence>
<reference evidence="2" key="1">
    <citation type="submission" date="2014-09" db="EMBL/GenBank/DDBJ databases">
        <authorList>
            <person name="Magalhaes I.L.F."/>
            <person name="Oliveira U."/>
            <person name="Santos F.R."/>
            <person name="Vidigal T.H.D.A."/>
            <person name="Brescovit A.D."/>
            <person name="Santos A.J."/>
        </authorList>
    </citation>
    <scope>NUCLEOTIDE SEQUENCE</scope>
    <source>
        <tissue evidence="2">Shoot tissue taken approximately 20 cm above the soil surface</tissue>
    </source>
</reference>
<dbReference type="EMBL" id="GBRH01242900">
    <property type="protein sequence ID" value="JAD54995.1"/>
    <property type="molecule type" value="Transcribed_RNA"/>
</dbReference>
<organism evidence="2">
    <name type="scientific">Arundo donax</name>
    <name type="common">Giant reed</name>
    <name type="synonym">Donax arundinaceus</name>
    <dbReference type="NCBI Taxonomy" id="35708"/>
    <lineage>
        <taxon>Eukaryota</taxon>
        <taxon>Viridiplantae</taxon>
        <taxon>Streptophyta</taxon>
        <taxon>Embryophyta</taxon>
        <taxon>Tracheophyta</taxon>
        <taxon>Spermatophyta</taxon>
        <taxon>Magnoliopsida</taxon>
        <taxon>Liliopsida</taxon>
        <taxon>Poales</taxon>
        <taxon>Poaceae</taxon>
        <taxon>PACMAD clade</taxon>
        <taxon>Arundinoideae</taxon>
        <taxon>Arundineae</taxon>
        <taxon>Arundo</taxon>
    </lineage>
</organism>
<proteinExistence type="predicted"/>
<keyword evidence="1" id="KW-1133">Transmembrane helix</keyword>
<keyword evidence="1" id="KW-0812">Transmembrane</keyword>
<evidence type="ECO:0000256" key="1">
    <source>
        <dbReference type="SAM" id="Phobius"/>
    </source>
</evidence>
<sequence length="129" mass="14967">MKHMDHVKDRSGRRCAGYGQAVWSCAMTPTSLLLFVSLLKKSTKTRREVLLNSMEWAITFLLFMKTDCFLANSWQVFLLSNLDIRLDPIELIWWVGKIEWHVFYTFTVLLPAFPEEKGKPCTVTSSIYA</sequence>
<protein>
    <submittedName>
        <fullName evidence="2">Uncharacterized protein</fullName>
    </submittedName>
</protein>